<name>A0A2U1JAB9_SMIAN</name>
<dbReference type="EMBL" id="MBFU01000117">
    <property type="protein sequence ID" value="PWA01975.1"/>
    <property type="molecule type" value="Genomic_DNA"/>
</dbReference>
<evidence type="ECO:0000313" key="3">
    <source>
        <dbReference type="Proteomes" id="UP000245591"/>
    </source>
</evidence>
<gene>
    <name evidence="2" type="ORF">BB558_001899</name>
</gene>
<organism evidence="2 3">
    <name type="scientific">Smittium angustum</name>
    <dbReference type="NCBI Taxonomy" id="133377"/>
    <lineage>
        <taxon>Eukaryota</taxon>
        <taxon>Fungi</taxon>
        <taxon>Fungi incertae sedis</taxon>
        <taxon>Zoopagomycota</taxon>
        <taxon>Kickxellomycotina</taxon>
        <taxon>Harpellomycetes</taxon>
        <taxon>Harpellales</taxon>
        <taxon>Legeriomycetaceae</taxon>
        <taxon>Smittium</taxon>
    </lineage>
</organism>
<protein>
    <submittedName>
        <fullName evidence="2">Uncharacterized protein</fullName>
    </submittedName>
</protein>
<accession>A0A2U1JAB9</accession>
<sequence>MKAESKELDHLCKQLAISNENEEKIKRKVLNLESLNMNLEENVKKLQLELVQAQETIAEIHYQAEYEQQLATNNINSLEISISNLKDEINAIKSDLESSIIAKNELENRNLQLQRDIGKLLNSQELWVEEQSIQNTTIQNLQNALELLQRGN</sequence>
<dbReference type="AlphaFoldDB" id="A0A2U1JAB9"/>
<evidence type="ECO:0000256" key="1">
    <source>
        <dbReference type="SAM" id="Coils"/>
    </source>
</evidence>
<comment type="caution">
    <text evidence="2">The sequence shown here is derived from an EMBL/GenBank/DDBJ whole genome shotgun (WGS) entry which is preliminary data.</text>
</comment>
<evidence type="ECO:0000313" key="2">
    <source>
        <dbReference type="EMBL" id="PWA01975.1"/>
    </source>
</evidence>
<proteinExistence type="predicted"/>
<keyword evidence="3" id="KW-1185">Reference proteome</keyword>
<keyword evidence="1" id="KW-0175">Coiled coil</keyword>
<reference evidence="2 3" key="1">
    <citation type="journal article" date="2018" name="MBio">
        <title>Comparative Genomics Reveals the Core Gene Toolbox for the Fungus-Insect Symbiosis.</title>
        <authorList>
            <person name="Wang Y."/>
            <person name="Stata M."/>
            <person name="Wang W."/>
            <person name="Stajich J.E."/>
            <person name="White M.M."/>
            <person name="Moncalvo J.M."/>
        </authorList>
    </citation>
    <scope>NUCLEOTIDE SEQUENCE [LARGE SCALE GENOMIC DNA]</scope>
    <source>
        <strain evidence="2 3">AUS-126-30</strain>
    </source>
</reference>
<dbReference type="Proteomes" id="UP000245591">
    <property type="component" value="Unassembled WGS sequence"/>
</dbReference>
<feature type="coiled-coil region" evidence="1">
    <location>
        <begin position="22"/>
        <end position="123"/>
    </location>
</feature>